<dbReference type="SMART" id="SM00042">
    <property type="entry name" value="CUB"/>
    <property type="match status" value="2"/>
</dbReference>
<feature type="domain" description="CUB" evidence="5">
    <location>
        <begin position="390"/>
        <end position="504"/>
    </location>
</feature>
<dbReference type="InterPro" id="IPR035914">
    <property type="entry name" value="Sperma_CUB_dom_sf"/>
</dbReference>
<feature type="repeat" description="LDL-receptor class B" evidence="3">
    <location>
        <begin position="684"/>
        <end position="726"/>
    </location>
</feature>
<feature type="non-terminal residue" evidence="7">
    <location>
        <position position="1068"/>
    </location>
</feature>
<dbReference type="SMART" id="SM00135">
    <property type="entry name" value="LY"/>
    <property type="match status" value="9"/>
</dbReference>
<dbReference type="Pfam" id="PF00058">
    <property type="entry name" value="Ldl_recept_b"/>
    <property type="match status" value="2"/>
</dbReference>
<dbReference type="FunFam" id="2.120.10.30:FF:000132">
    <property type="entry name" value="Uncharacterized protein"/>
    <property type="match status" value="2"/>
</dbReference>
<dbReference type="FunFam" id="2.60.120.290:FF:000013">
    <property type="entry name" value="Membrane frizzled-related protein"/>
    <property type="match status" value="2"/>
</dbReference>
<evidence type="ECO:0000313" key="7">
    <source>
        <dbReference type="EMBL" id="KAK7482464.1"/>
    </source>
</evidence>
<evidence type="ECO:0000259" key="5">
    <source>
        <dbReference type="PROSITE" id="PS01180"/>
    </source>
</evidence>
<dbReference type="SUPFAM" id="SSF63825">
    <property type="entry name" value="YWTD domain"/>
    <property type="match status" value="2"/>
</dbReference>
<feature type="repeat" description="LDL-receptor class B" evidence="3">
    <location>
        <begin position="552"/>
        <end position="596"/>
    </location>
</feature>
<keyword evidence="8" id="KW-1185">Reference proteome</keyword>
<feature type="repeat" description="LDL-receptor class B" evidence="3">
    <location>
        <begin position="252"/>
        <end position="295"/>
    </location>
</feature>
<feature type="domain" description="CUB" evidence="5">
    <location>
        <begin position="1"/>
        <end position="116"/>
    </location>
</feature>
<dbReference type="InterPro" id="IPR000033">
    <property type="entry name" value="LDLR_classB_rpt"/>
</dbReference>
<dbReference type="PANTHER" id="PTHR46513">
    <property type="entry name" value="VITELLOGENIN RECEPTOR-LIKE PROTEIN-RELATED-RELATED"/>
    <property type="match status" value="1"/>
</dbReference>
<comment type="caution">
    <text evidence="7">The sequence shown here is derived from an EMBL/GenBank/DDBJ whole genome shotgun (WGS) entry which is preliminary data.</text>
</comment>
<accession>A0ABD0K5G0</accession>
<dbReference type="PANTHER" id="PTHR46513:SF44">
    <property type="entry name" value="LDL RECEPTOR RELATED PROTEIN 4"/>
    <property type="match status" value="1"/>
</dbReference>
<dbReference type="PROSITE" id="PS01180">
    <property type="entry name" value="CUB"/>
    <property type="match status" value="2"/>
</dbReference>
<evidence type="ECO:0000256" key="4">
    <source>
        <dbReference type="SAM" id="MobiDB-lite"/>
    </source>
</evidence>
<protein>
    <submittedName>
        <fullName evidence="7">Uncharacterized protein</fullName>
    </submittedName>
</protein>
<evidence type="ECO:0000256" key="1">
    <source>
        <dbReference type="ARBA" id="ARBA00023157"/>
    </source>
</evidence>
<dbReference type="InterPro" id="IPR011042">
    <property type="entry name" value="6-blade_b-propeller_TolB-like"/>
</dbReference>
<gene>
    <name evidence="7" type="ORF">BaRGS_00026281</name>
</gene>
<proteinExistence type="predicted"/>
<dbReference type="PROSITE" id="PS51120">
    <property type="entry name" value="LDLRB"/>
    <property type="match status" value="6"/>
</dbReference>
<keyword evidence="1" id="KW-1015">Disulfide bond</keyword>
<dbReference type="InterPro" id="IPR050778">
    <property type="entry name" value="Cueball_EGF_LRP_Nidogen"/>
</dbReference>
<comment type="caution">
    <text evidence="2">Lacks conserved residue(s) required for the propagation of feature annotation.</text>
</comment>
<feature type="region of interest" description="Disordered" evidence="4">
    <location>
        <begin position="1041"/>
        <end position="1068"/>
    </location>
</feature>
<dbReference type="InterPro" id="IPR000859">
    <property type="entry name" value="CUB_dom"/>
</dbReference>
<feature type="repeat" description="LDL-receptor class B" evidence="3">
    <location>
        <begin position="640"/>
        <end position="683"/>
    </location>
</feature>
<dbReference type="AlphaFoldDB" id="A0ABD0K5G0"/>
<dbReference type="InterPro" id="IPR007110">
    <property type="entry name" value="Ig-like_dom"/>
</dbReference>
<dbReference type="EMBL" id="JACVVK020000244">
    <property type="protein sequence ID" value="KAK7482464.1"/>
    <property type="molecule type" value="Genomic_DNA"/>
</dbReference>
<dbReference type="Pfam" id="PF00431">
    <property type="entry name" value="CUB"/>
    <property type="match status" value="2"/>
</dbReference>
<evidence type="ECO:0000259" key="6">
    <source>
        <dbReference type="PROSITE" id="PS50835"/>
    </source>
</evidence>
<feature type="compositionally biased region" description="Polar residues" evidence="4">
    <location>
        <begin position="1042"/>
        <end position="1056"/>
    </location>
</feature>
<feature type="domain" description="Ig-like" evidence="6">
    <location>
        <begin position="827"/>
        <end position="869"/>
    </location>
</feature>
<feature type="non-terminal residue" evidence="7">
    <location>
        <position position="1"/>
    </location>
</feature>
<evidence type="ECO:0000256" key="3">
    <source>
        <dbReference type="PROSITE-ProRule" id="PRU00461"/>
    </source>
</evidence>
<organism evidence="7 8">
    <name type="scientific">Batillaria attramentaria</name>
    <dbReference type="NCBI Taxonomy" id="370345"/>
    <lineage>
        <taxon>Eukaryota</taxon>
        <taxon>Metazoa</taxon>
        <taxon>Spiralia</taxon>
        <taxon>Lophotrochozoa</taxon>
        <taxon>Mollusca</taxon>
        <taxon>Gastropoda</taxon>
        <taxon>Caenogastropoda</taxon>
        <taxon>Sorbeoconcha</taxon>
        <taxon>Cerithioidea</taxon>
        <taxon>Batillariidae</taxon>
        <taxon>Batillaria</taxon>
    </lineage>
</organism>
<evidence type="ECO:0000256" key="2">
    <source>
        <dbReference type="PROSITE-ProRule" id="PRU00059"/>
    </source>
</evidence>
<sequence>CGGTFTAPDGSFQSPDYPSHYPNNQDCVYIISRPWGERITLSFTFFDLEISDFLGGCAYDNVTIQEGSSEDSPVINSFCDSDLPPVRRTFQNVMRIWFRSDNSVTGGGFVANYTSGVFNDSFFLLTDSRQRSVFHIDYDTFSSIEIPLSTVYTPFAVDYDPVDGRVYWTDFRTRDIRSALLNGSDIQQLWYSYRANATLVGLAVDPLSRLVFYVDAVSKEIGMVTMDSGHHKTIITVNVDAPGCITLDTMKGVMYWSDVGDVNKIESANYDGTGRRVLVNAALYVPNGLALDLANNRLYWVDSGNNTVESSDLNGNDHRVVYSRSYSHFFGLALHQDKLYITDWGINGASTRYSFLYEVTIDGNATIKGSARGKLNDVHIYSDDTWEQVCGGTFTDQQGLITSPRYPNNYPPGADCVYTITRPLGERITLTFTDFDLEGGFGGDCNFDNVTVQDGSLNSSPILDVLCGSELPSDVRSFQNVLRIWFRTDGSISGAGFNASYTSAVHKESFFLVTDSRQRSVFYIDYETFSYVSLPLDRVHTPFAVDYDPEDGRIYWTDYTALDIRSARLDGTANRQLWASYNINSSLTGLAVDPLSRLVFYVDAGSKVIGMVTIESGLHKTIITQDIDAPRCITLDTMKGTMYWSDVGSTNKIERANYDGSERRVLVTVGLHIPNGLALDLPNNRLYWVDAAFDRVESMELNGNNRRIVYSRPLSHFFGLALHQDKLYITDWGPSGYLTSTSYLLELTTDGQNLKNKGTARGKLNDIHIYSEDTRVQGPNGCGNNRDVCSHICIPSPSNTYKCMCPDGQSLTADQRTCRQGAGMTTPTTTPVPFTVQIDGPSTFDTDGAQTMTLLCDPDGSRRAINVTWNVMCDHEDYKTCLWRPKPVDDGKEITCAITYAGGQKGVDPPQTAPEIHGYKTGDMLEAGNNLAMSCIVSGGKPLVTSVIFSCNGHPDNTLDIRSVSQVHSILVFKPVRASDDTIRCVCTAQWKYVDWYRLSDSVILSVNGNADGQTSPIVWHAEQNPYDPLGYSFRNPVHNRSAVTQPPTYSNSTGGDETVTDGAAQFT</sequence>
<dbReference type="CDD" id="cd00041">
    <property type="entry name" value="CUB"/>
    <property type="match status" value="2"/>
</dbReference>
<dbReference type="PROSITE" id="PS50835">
    <property type="entry name" value="IG_LIKE"/>
    <property type="match status" value="1"/>
</dbReference>
<feature type="repeat" description="LDL-receptor class B" evidence="3">
    <location>
        <begin position="296"/>
        <end position="338"/>
    </location>
</feature>
<reference evidence="7 8" key="1">
    <citation type="journal article" date="2023" name="Sci. Data">
        <title>Genome assembly of the Korean intertidal mud-creeper Batillaria attramentaria.</title>
        <authorList>
            <person name="Patra A.K."/>
            <person name="Ho P.T."/>
            <person name="Jun S."/>
            <person name="Lee S.J."/>
            <person name="Kim Y."/>
            <person name="Won Y.J."/>
        </authorList>
    </citation>
    <scope>NUCLEOTIDE SEQUENCE [LARGE SCALE GENOMIC DNA]</scope>
    <source>
        <strain evidence="7">Wonlab-2016</strain>
    </source>
</reference>
<evidence type="ECO:0000313" key="8">
    <source>
        <dbReference type="Proteomes" id="UP001519460"/>
    </source>
</evidence>
<feature type="repeat" description="LDL-receptor class B" evidence="3">
    <location>
        <begin position="164"/>
        <end position="208"/>
    </location>
</feature>
<dbReference type="SUPFAM" id="SSF49854">
    <property type="entry name" value="Spermadhesin, CUB domain"/>
    <property type="match status" value="2"/>
</dbReference>
<dbReference type="Gene3D" id="2.120.10.30">
    <property type="entry name" value="TolB, C-terminal domain"/>
    <property type="match status" value="2"/>
</dbReference>
<name>A0ABD0K5G0_9CAEN</name>
<dbReference type="SUPFAM" id="SSF57196">
    <property type="entry name" value="EGF/Laminin"/>
    <property type="match status" value="1"/>
</dbReference>
<dbReference type="Gene3D" id="2.60.120.290">
    <property type="entry name" value="Spermadhesin, CUB domain"/>
    <property type="match status" value="2"/>
</dbReference>
<dbReference type="Proteomes" id="UP001519460">
    <property type="component" value="Unassembled WGS sequence"/>
</dbReference>